<reference evidence="3" key="1">
    <citation type="journal article" date="2019" name="Int. J. Syst. Evol. Microbiol.">
        <title>The Global Catalogue of Microorganisms (GCM) 10K type strain sequencing project: providing services to taxonomists for standard genome sequencing and annotation.</title>
        <authorList>
            <consortium name="The Broad Institute Genomics Platform"/>
            <consortium name="The Broad Institute Genome Sequencing Center for Infectious Disease"/>
            <person name="Wu L."/>
            <person name="Ma J."/>
        </authorList>
    </citation>
    <scope>NUCLEOTIDE SEQUENCE [LARGE SCALE GENOMIC DNA]</scope>
    <source>
        <strain evidence="3">JCM 17137</strain>
    </source>
</reference>
<dbReference type="InterPro" id="IPR029058">
    <property type="entry name" value="AB_hydrolase_fold"/>
</dbReference>
<feature type="domain" description="Peptidase S9 prolyl oligopeptidase catalytic" evidence="1">
    <location>
        <begin position="445"/>
        <end position="651"/>
    </location>
</feature>
<dbReference type="Gene3D" id="3.40.50.1820">
    <property type="entry name" value="alpha/beta hydrolase"/>
    <property type="match status" value="1"/>
</dbReference>
<accession>A0ABP7FBN3</accession>
<evidence type="ECO:0000259" key="1">
    <source>
        <dbReference type="Pfam" id="PF00326"/>
    </source>
</evidence>
<dbReference type="SUPFAM" id="SSF69322">
    <property type="entry name" value="Tricorn protease domain 2"/>
    <property type="match status" value="1"/>
</dbReference>
<dbReference type="EMBL" id="BAABDD010000005">
    <property type="protein sequence ID" value="GAA3735798.1"/>
    <property type="molecule type" value="Genomic_DNA"/>
</dbReference>
<dbReference type="Pfam" id="PF00326">
    <property type="entry name" value="Peptidase_S9"/>
    <property type="match status" value="1"/>
</dbReference>
<evidence type="ECO:0000313" key="3">
    <source>
        <dbReference type="Proteomes" id="UP001500908"/>
    </source>
</evidence>
<comment type="caution">
    <text evidence="2">The sequence shown here is derived from an EMBL/GenBank/DDBJ whole genome shotgun (WGS) entry which is preliminary data.</text>
</comment>
<protein>
    <submittedName>
        <fullName evidence="2">Prolyl oligopeptidase family serine peptidase</fullName>
    </submittedName>
</protein>
<dbReference type="SUPFAM" id="SSF53474">
    <property type="entry name" value="alpha/beta-Hydrolases"/>
    <property type="match status" value="1"/>
</dbReference>
<dbReference type="Proteomes" id="UP001500908">
    <property type="component" value="Unassembled WGS sequence"/>
</dbReference>
<name>A0ABP7FBN3_9ACTN</name>
<proteinExistence type="predicted"/>
<keyword evidence="3" id="KW-1185">Reference proteome</keyword>
<dbReference type="InterPro" id="IPR001375">
    <property type="entry name" value="Peptidase_S9_cat"/>
</dbReference>
<sequence length="663" mass="71592">MPYGAWPSPIDAETVAADDGLPSWPTALAGQVWWAEPRPREGGRVALCRTRLDAPDHGSETVLPAPWNARSRVHEYSSRCYVLLPGSAGPAVVFSEFSDQRLYRYEPGGAAPLPLTPEPALPSGERYAEPIISPDGGEVWCVRESHIGPAPTDVVRAIVAVPLDGAAATDPDAIREIVTDRHFLACPRVSPTGGHLSWIGWDHPNMPWDATELRAGALTAEGRLEGTHTVAGGPDEAIVQAEWLDADTLCYISDPGGWWNLHRVRLSTGERGPLEPYLRTEECGGPLWQLGSTWCAALADGRIATIHGTATTSLGVLDPASGVMRDVDTGHTAWLPRLTPIGAGAWVVGLAAGPTIPGEVVAVDLDSGQWRSLSRPRDTTGEKVPFAAFLPRPQAEVFTGQNGVSVHANLYPPHHPEVTGPAETPPPYVIFVHGGPTGHSPMLYDLEIAYFTSRGIGVADVEYGGSTGYGRAYRERLRGNWGVVDVADCVTVARSLAETGRADPDRLAIRGGSAGGWTAAAALAFTDTFRCAAIRFPILDLVGWRTGETHDFESQYLESIVGPWPQQHRRYEERSPINHADRVSAPFVLLQGLDDPICPPAQCERFLERVAGREVAHAYLTFEGEQHGFRRAATMVTALHAELSLYAQVFGFDTDAPPVRLQH</sequence>
<dbReference type="PANTHER" id="PTHR43056:SF5">
    <property type="entry name" value="PEPTIDASE S9 PROLYL OLIGOPEPTIDASE CATALYTIC DOMAIN-CONTAINING PROTEIN"/>
    <property type="match status" value="1"/>
</dbReference>
<dbReference type="PANTHER" id="PTHR43056">
    <property type="entry name" value="PEPTIDASE S9 PROLYL OLIGOPEPTIDASE"/>
    <property type="match status" value="1"/>
</dbReference>
<dbReference type="InterPro" id="IPR050585">
    <property type="entry name" value="Xaa-Pro_dipeptidyl-ppase/CocE"/>
</dbReference>
<gene>
    <name evidence="2" type="ORF">GCM10022402_14970</name>
</gene>
<organism evidence="2 3">
    <name type="scientific">Salinactinospora qingdaonensis</name>
    <dbReference type="NCBI Taxonomy" id="702744"/>
    <lineage>
        <taxon>Bacteria</taxon>
        <taxon>Bacillati</taxon>
        <taxon>Actinomycetota</taxon>
        <taxon>Actinomycetes</taxon>
        <taxon>Streptosporangiales</taxon>
        <taxon>Nocardiopsidaceae</taxon>
        <taxon>Salinactinospora</taxon>
    </lineage>
</organism>
<evidence type="ECO:0000313" key="2">
    <source>
        <dbReference type="EMBL" id="GAA3735798.1"/>
    </source>
</evidence>